<dbReference type="Gene3D" id="3.40.50.2000">
    <property type="entry name" value="Glycogen Phosphorylase B"/>
    <property type="match status" value="2"/>
</dbReference>
<evidence type="ECO:0000256" key="1">
    <source>
        <dbReference type="ARBA" id="ARBA00022679"/>
    </source>
</evidence>
<dbReference type="PANTHER" id="PTHR46401:SF2">
    <property type="entry name" value="GLYCOSYLTRANSFERASE WBBK-RELATED"/>
    <property type="match status" value="1"/>
</dbReference>
<dbReference type="InterPro" id="IPR001296">
    <property type="entry name" value="Glyco_trans_1"/>
</dbReference>
<dbReference type="Proteomes" id="UP001227964">
    <property type="component" value="Unassembled WGS sequence"/>
</dbReference>
<gene>
    <name evidence="4" type="ORF">QPM17_01455</name>
</gene>
<feature type="domain" description="Glycosyltransferase subfamily 4-like N-terminal" evidence="3">
    <location>
        <begin position="15"/>
        <end position="177"/>
    </location>
</feature>
<dbReference type="PANTHER" id="PTHR46401">
    <property type="entry name" value="GLYCOSYLTRANSFERASE WBBK-RELATED"/>
    <property type="match status" value="1"/>
</dbReference>
<evidence type="ECO:0000313" key="5">
    <source>
        <dbReference type="Proteomes" id="UP001227964"/>
    </source>
</evidence>
<keyword evidence="5" id="KW-1185">Reference proteome</keyword>
<proteinExistence type="predicted"/>
<dbReference type="Pfam" id="PF13439">
    <property type="entry name" value="Glyco_transf_4"/>
    <property type="match status" value="1"/>
</dbReference>
<evidence type="ECO:0000313" key="4">
    <source>
        <dbReference type="EMBL" id="MDL0429777.1"/>
    </source>
</evidence>
<evidence type="ECO:0000259" key="3">
    <source>
        <dbReference type="Pfam" id="PF13439"/>
    </source>
</evidence>
<accession>A0ABT7I7N9</accession>
<sequence length="397" mass="43610">MNIGIDATCWWNQRGFGRMARELLSAMFALESDHTFYLFVDQAPTESMKLPNVKIVQVFPDRPATAAAIASSRRSIKDITQLYKAVSGSPINLMFFPAVYSWFPVSPKVPSVVTLHDAIAEHFPEMIFPDWKGRLFWTLKVKLALWHCKRVMTVSQAAKAEIEQYLGINGDLIDVISEAPHGLFCQSHDPTASQELRQRIGLPQDGQLIVYVGGLAPHKNLHGFLAGFAHAREKQEIDDVHVVLVGDYGGAGFHSNYGDLQQLANDKRIKGMVHFTGFISDEDLLILYNNAMAAAMPSFSEGFGLPAVEAMACGTPILSSDQGSLPEVVGNAGVFFDPYDVESISRAIVKMSTDPELRHQLSDVAVSRARCFTWERAAKLALGYLEAAAQGSGARHG</sequence>
<dbReference type="Pfam" id="PF00534">
    <property type="entry name" value="Glycos_transf_1"/>
    <property type="match status" value="1"/>
</dbReference>
<name>A0ABT7I7N9_9GAMM</name>
<comment type="caution">
    <text evidence="4">The sequence shown here is derived from an EMBL/GenBank/DDBJ whole genome shotgun (WGS) entry which is preliminary data.</text>
</comment>
<reference evidence="4 5" key="1">
    <citation type="submission" date="2023-06" db="EMBL/GenBank/DDBJ databases">
        <title>Marinobacter azerbaijanicus a moderately halophilic, isolated from Urmia Lake in Azerbaijan region of Iran.</title>
        <authorList>
            <person name="Sanchez-Porro C."/>
            <person name="Aghdam E.M."/>
            <person name="Saheb S.M."/>
            <person name="Tarhriz V."/>
            <person name="Kazemi E."/>
            <person name="Ammozegar M.A."/>
            <person name="Ventosa A."/>
            <person name="Hejazi M.S."/>
        </authorList>
    </citation>
    <scope>NUCLEOTIDE SEQUENCE [LARGE SCALE GENOMIC DNA]</scope>
    <source>
        <strain evidence="4 5">TBZ242</strain>
    </source>
</reference>
<dbReference type="CDD" id="cd03809">
    <property type="entry name" value="GT4_MtfB-like"/>
    <property type="match status" value="1"/>
</dbReference>
<evidence type="ECO:0000259" key="2">
    <source>
        <dbReference type="Pfam" id="PF00534"/>
    </source>
</evidence>
<dbReference type="EMBL" id="JASSVS010000001">
    <property type="protein sequence ID" value="MDL0429777.1"/>
    <property type="molecule type" value="Genomic_DNA"/>
</dbReference>
<protein>
    <submittedName>
        <fullName evidence="4">Glycosyltransferase family 1 protein</fullName>
    </submittedName>
</protein>
<dbReference type="SUPFAM" id="SSF53756">
    <property type="entry name" value="UDP-Glycosyltransferase/glycogen phosphorylase"/>
    <property type="match status" value="1"/>
</dbReference>
<dbReference type="RefSeq" id="WP_285388158.1">
    <property type="nucleotide sequence ID" value="NZ_JASSVS010000001.1"/>
</dbReference>
<dbReference type="InterPro" id="IPR028098">
    <property type="entry name" value="Glyco_trans_4-like_N"/>
</dbReference>
<keyword evidence="1" id="KW-0808">Transferase</keyword>
<feature type="domain" description="Glycosyl transferase family 1" evidence="2">
    <location>
        <begin position="194"/>
        <end position="363"/>
    </location>
</feature>
<organism evidence="4 5">
    <name type="scientific">Marinobacter azerbaijanicus</name>
    <dbReference type="NCBI Taxonomy" id="3050455"/>
    <lineage>
        <taxon>Bacteria</taxon>
        <taxon>Pseudomonadati</taxon>
        <taxon>Pseudomonadota</taxon>
        <taxon>Gammaproteobacteria</taxon>
        <taxon>Pseudomonadales</taxon>
        <taxon>Marinobacteraceae</taxon>
        <taxon>Marinobacter</taxon>
    </lineage>
</organism>